<reference evidence="1" key="1">
    <citation type="submission" date="2021-06" db="EMBL/GenBank/DDBJ databases">
        <authorList>
            <person name="Kallberg Y."/>
            <person name="Tangrot J."/>
            <person name="Rosling A."/>
        </authorList>
    </citation>
    <scope>NUCLEOTIDE SEQUENCE</scope>
    <source>
        <strain evidence="1">87-6 pot B 2015</strain>
    </source>
</reference>
<gene>
    <name evidence="1" type="ORF">FMOSSE_LOCUS14856</name>
</gene>
<dbReference type="Proteomes" id="UP000789375">
    <property type="component" value="Unassembled WGS sequence"/>
</dbReference>
<comment type="caution">
    <text evidence="1">The sequence shown here is derived from an EMBL/GenBank/DDBJ whole genome shotgun (WGS) entry which is preliminary data.</text>
</comment>
<feature type="non-terminal residue" evidence="1">
    <location>
        <position position="1"/>
    </location>
</feature>
<proteinExistence type="predicted"/>
<protein>
    <submittedName>
        <fullName evidence="1">9004_t:CDS:1</fullName>
    </submittedName>
</protein>
<evidence type="ECO:0000313" key="1">
    <source>
        <dbReference type="EMBL" id="CAG8719121.1"/>
    </source>
</evidence>
<dbReference type="EMBL" id="CAJVPP010012882">
    <property type="protein sequence ID" value="CAG8719121.1"/>
    <property type="molecule type" value="Genomic_DNA"/>
</dbReference>
<accession>A0A9N9NBZ6</accession>
<dbReference type="AlphaFoldDB" id="A0A9N9NBZ6"/>
<evidence type="ECO:0000313" key="2">
    <source>
        <dbReference type="Proteomes" id="UP000789375"/>
    </source>
</evidence>
<organism evidence="1 2">
    <name type="scientific">Funneliformis mosseae</name>
    <name type="common">Endomycorrhizal fungus</name>
    <name type="synonym">Glomus mosseae</name>
    <dbReference type="NCBI Taxonomy" id="27381"/>
    <lineage>
        <taxon>Eukaryota</taxon>
        <taxon>Fungi</taxon>
        <taxon>Fungi incertae sedis</taxon>
        <taxon>Mucoromycota</taxon>
        <taxon>Glomeromycotina</taxon>
        <taxon>Glomeromycetes</taxon>
        <taxon>Glomerales</taxon>
        <taxon>Glomeraceae</taxon>
        <taxon>Funneliformis</taxon>
    </lineage>
</organism>
<sequence>MGGDKERDVERKVISVEEVNDLENGREIVVYCAGSLRSSHTVTVTITKASPTPTHESDHISCPVRNDRRRHNQHHHDYDNDHCTVTCTPTTTQYSTPTPKCCEAPGGPGFQNKAHTIDPLNVVVIPNIASDIDCCKACFDKPECIQWAFFSGQCSSHENKVDVNEICANPVVDTGAFFSAGIVRCSDD</sequence>
<name>A0A9N9NBZ6_FUNMO</name>
<keyword evidence="2" id="KW-1185">Reference proteome</keyword>